<dbReference type="PANTHER" id="PTHR31225">
    <property type="entry name" value="OS04G0344100 PROTEIN-RELATED"/>
    <property type="match status" value="1"/>
</dbReference>
<accession>A0A8S0VID1</accession>
<keyword evidence="2" id="KW-0460">Magnesium</keyword>
<dbReference type="InterPro" id="IPR050148">
    <property type="entry name" value="Terpene_synthase-like"/>
</dbReference>
<dbReference type="Pfam" id="PF03936">
    <property type="entry name" value="Terpene_synth_C"/>
    <property type="match status" value="1"/>
</dbReference>
<dbReference type="Gene3D" id="1.10.600.10">
    <property type="entry name" value="Farnesyl Diphosphate Synthase"/>
    <property type="match status" value="1"/>
</dbReference>
<feature type="domain" description="Terpene synthase metal-binding" evidence="6">
    <location>
        <begin position="1"/>
        <end position="48"/>
    </location>
</feature>
<dbReference type="AlphaFoldDB" id="A0A8S0VID1"/>
<evidence type="ECO:0000259" key="5">
    <source>
        <dbReference type="Pfam" id="PF03634"/>
    </source>
</evidence>
<organism evidence="7 8">
    <name type="scientific">Olea europaea subsp. europaea</name>
    <dbReference type="NCBI Taxonomy" id="158383"/>
    <lineage>
        <taxon>Eukaryota</taxon>
        <taxon>Viridiplantae</taxon>
        <taxon>Streptophyta</taxon>
        <taxon>Embryophyta</taxon>
        <taxon>Tracheophyta</taxon>
        <taxon>Spermatophyta</taxon>
        <taxon>Magnoliopsida</taxon>
        <taxon>eudicotyledons</taxon>
        <taxon>Gunneridae</taxon>
        <taxon>Pentapetalae</taxon>
        <taxon>asterids</taxon>
        <taxon>lamiids</taxon>
        <taxon>Lamiales</taxon>
        <taxon>Oleaceae</taxon>
        <taxon>Oleeae</taxon>
        <taxon>Olea</taxon>
    </lineage>
</organism>
<proteinExistence type="predicted"/>
<keyword evidence="1" id="KW-0479">Metal-binding</keyword>
<keyword evidence="8" id="KW-1185">Reference proteome</keyword>
<gene>
    <name evidence="7" type="ORF">OLEA9_A028155</name>
</gene>
<keyword evidence="3" id="KW-0456">Lyase</keyword>
<evidence type="ECO:0000256" key="4">
    <source>
        <dbReference type="SAM" id="MobiDB-lite"/>
    </source>
</evidence>
<evidence type="ECO:0000256" key="2">
    <source>
        <dbReference type="ARBA" id="ARBA00022842"/>
    </source>
</evidence>
<evidence type="ECO:0000313" key="7">
    <source>
        <dbReference type="EMBL" id="CAA3032631.1"/>
    </source>
</evidence>
<dbReference type="PANTHER" id="PTHR31225:SF93">
    <property type="entry name" value="ALPHA-HUMULENE_(-)-(E)-BETA-CARYOPHYLLENE SYNTHASE"/>
    <property type="match status" value="1"/>
</dbReference>
<dbReference type="Pfam" id="PF03634">
    <property type="entry name" value="TCP"/>
    <property type="match status" value="1"/>
</dbReference>
<sequence>MGVYHEPEYSIARVMLTKTIAMTSIIDDTYDAYGTVHELKIFTEAIQSELDHSQRQTPPSLGSTTKTNGGLKLKKPPVKDCHSKVFLLTRELDQKSDGQTIEWLLHHMEPSIIAATNADYANHDRGPSLPPLPHHDKAFAHIVHRQFGLNLALPSDCHVSTPSVSNCG</sequence>
<dbReference type="SUPFAM" id="SSF48576">
    <property type="entry name" value="Terpenoid synthases"/>
    <property type="match status" value="1"/>
</dbReference>
<dbReference type="Gramene" id="OE9A028155T1">
    <property type="protein sequence ID" value="OE9A028155C1"/>
    <property type="gene ID" value="OE9A028155"/>
</dbReference>
<reference evidence="7 8" key="1">
    <citation type="submission" date="2019-12" db="EMBL/GenBank/DDBJ databases">
        <authorList>
            <person name="Alioto T."/>
            <person name="Alioto T."/>
            <person name="Gomez Garrido J."/>
        </authorList>
    </citation>
    <scope>NUCLEOTIDE SEQUENCE [LARGE SCALE GENOMIC DNA]</scope>
</reference>
<name>A0A8S0VID1_OLEEU</name>
<dbReference type="Proteomes" id="UP000594638">
    <property type="component" value="Unassembled WGS sequence"/>
</dbReference>
<protein>
    <submittedName>
        <fullName evidence="7">Vetispiradiene synthase 2-like</fullName>
    </submittedName>
</protein>
<dbReference type="EMBL" id="CACTIH010009633">
    <property type="protein sequence ID" value="CAA3032631.1"/>
    <property type="molecule type" value="Genomic_DNA"/>
</dbReference>
<feature type="domain" description="TCP" evidence="5">
    <location>
        <begin position="80"/>
        <end position="120"/>
    </location>
</feature>
<evidence type="ECO:0000259" key="6">
    <source>
        <dbReference type="Pfam" id="PF03936"/>
    </source>
</evidence>
<dbReference type="InterPro" id="IPR017887">
    <property type="entry name" value="TF_TCP_subgr"/>
</dbReference>
<dbReference type="GO" id="GO:0010333">
    <property type="term" value="F:terpene synthase activity"/>
    <property type="evidence" value="ECO:0007669"/>
    <property type="project" value="InterPro"/>
</dbReference>
<feature type="non-terminal residue" evidence="7">
    <location>
        <position position="168"/>
    </location>
</feature>
<evidence type="ECO:0000256" key="3">
    <source>
        <dbReference type="ARBA" id="ARBA00023239"/>
    </source>
</evidence>
<comment type="caution">
    <text evidence="7">The sequence shown here is derived from an EMBL/GenBank/DDBJ whole genome shotgun (WGS) entry which is preliminary data.</text>
</comment>
<feature type="compositionally biased region" description="Low complexity" evidence="4">
    <location>
        <begin position="60"/>
        <end position="71"/>
    </location>
</feature>
<dbReference type="InterPro" id="IPR008949">
    <property type="entry name" value="Isoprenoid_synthase_dom_sf"/>
</dbReference>
<evidence type="ECO:0000313" key="8">
    <source>
        <dbReference type="Proteomes" id="UP000594638"/>
    </source>
</evidence>
<dbReference type="GO" id="GO:0016114">
    <property type="term" value="P:terpenoid biosynthetic process"/>
    <property type="evidence" value="ECO:0007669"/>
    <property type="project" value="InterPro"/>
</dbReference>
<evidence type="ECO:0000256" key="1">
    <source>
        <dbReference type="ARBA" id="ARBA00022723"/>
    </source>
</evidence>
<feature type="region of interest" description="Disordered" evidence="4">
    <location>
        <begin position="51"/>
        <end position="74"/>
    </location>
</feature>
<dbReference type="InterPro" id="IPR005630">
    <property type="entry name" value="Terpene_synthase_metal-bd"/>
</dbReference>
<dbReference type="GO" id="GO:0000287">
    <property type="term" value="F:magnesium ion binding"/>
    <property type="evidence" value="ECO:0007669"/>
    <property type="project" value="InterPro"/>
</dbReference>